<feature type="signal peptide" evidence="1">
    <location>
        <begin position="1"/>
        <end position="18"/>
    </location>
</feature>
<dbReference type="Proteomes" id="UP000589738">
    <property type="component" value="Unassembled WGS sequence"/>
</dbReference>
<keyword evidence="3" id="KW-1185">Reference proteome</keyword>
<keyword evidence="2" id="KW-0645">Protease</keyword>
<dbReference type="CDD" id="cd05483">
    <property type="entry name" value="retropepsin_like_bacteria"/>
    <property type="match status" value="1"/>
</dbReference>
<name>A0A841N4Q7_9FLAO</name>
<accession>A0A841N4Q7</accession>
<dbReference type="Gene3D" id="2.40.70.10">
    <property type="entry name" value="Acid Proteases"/>
    <property type="match status" value="2"/>
</dbReference>
<gene>
    <name evidence="2" type="ORF">HNP36_000774</name>
</gene>
<sequence>MKKIFCSILLISAISLSAQGKKFFKSGEVQLQNPVEKINLRYANDLPFVQVNINGKTYNFLFDTGAPTVISTAVYTELGLEKKHKSKVKDSQKNKHEQIFTILPEMTVDKVVFKDVGAVVMDFSVSELSCFRIDGILGANQMAKLFWKINYSENSLEASKDLTRFNPADYDIVIPFDPKPQKTPVVETDLQGKKIDLTFDTGFSGRVKIADDAYDAQKTLKSIEVYGTNSIGAYGAAKPAQGHIFRAAALLLGNKSFSNEIIATGNTSLIGNDFFKNFIFILDWSGNKIYMKRIRNEPARLESFGFGYRFIDTKPTVAFVFQEENFPLKVGDGIISIDNVNLDGLDKDSACHYFLNRVESGKNTIDLKIRRDGKEMQVKLEKKEFLSIKGLSV</sequence>
<dbReference type="GO" id="GO:0006508">
    <property type="term" value="P:proteolysis"/>
    <property type="evidence" value="ECO:0007669"/>
    <property type="project" value="UniProtKB-KW"/>
</dbReference>
<feature type="chain" id="PRO_5032703192" evidence="1">
    <location>
        <begin position="19"/>
        <end position="393"/>
    </location>
</feature>
<dbReference type="SUPFAM" id="SSF50156">
    <property type="entry name" value="PDZ domain-like"/>
    <property type="match status" value="1"/>
</dbReference>
<dbReference type="AlphaFoldDB" id="A0A841N4Q7"/>
<dbReference type="InterPro" id="IPR034122">
    <property type="entry name" value="Retropepsin-like_bacterial"/>
</dbReference>
<dbReference type="RefSeq" id="WP_184160232.1">
    <property type="nucleotide sequence ID" value="NZ_JACHLC010000001.1"/>
</dbReference>
<evidence type="ECO:0000313" key="2">
    <source>
        <dbReference type="EMBL" id="MBB6369721.1"/>
    </source>
</evidence>
<evidence type="ECO:0000256" key="1">
    <source>
        <dbReference type="SAM" id="SignalP"/>
    </source>
</evidence>
<dbReference type="EMBL" id="JACHLC010000001">
    <property type="protein sequence ID" value="MBB6369721.1"/>
    <property type="molecule type" value="Genomic_DNA"/>
</dbReference>
<keyword evidence="1" id="KW-0732">Signal</keyword>
<dbReference type="SUPFAM" id="SSF50630">
    <property type="entry name" value="Acid proteases"/>
    <property type="match status" value="1"/>
</dbReference>
<dbReference type="InterPro" id="IPR021109">
    <property type="entry name" value="Peptidase_aspartic_dom_sf"/>
</dbReference>
<keyword evidence="2" id="KW-0378">Hydrolase</keyword>
<organism evidence="2 3">
    <name type="scientific">Chryseobacterium shigense</name>
    <dbReference type="NCBI Taxonomy" id="297244"/>
    <lineage>
        <taxon>Bacteria</taxon>
        <taxon>Pseudomonadati</taxon>
        <taxon>Bacteroidota</taxon>
        <taxon>Flavobacteriia</taxon>
        <taxon>Flavobacteriales</taxon>
        <taxon>Weeksellaceae</taxon>
        <taxon>Chryseobacterium group</taxon>
        <taxon>Chryseobacterium</taxon>
    </lineage>
</organism>
<dbReference type="GO" id="GO:0008233">
    <property type="term" value="F:peptidase activity"/>
    <property type="evidence" value="ECO:0007669"/>
    <property type="project" value="UniProtKB-KW"/>
</dbReference>
<proteinExistence type="predicted"/>
<comment type="caution">
    <text evidence="2">The sequence shown here is derived from an EMBL/GenBank/DDBJ whole genome shotgun (WGS) entry which is preliminary data.</text>
</comment>
<evidence type="ECO:0000313" key="3">
    <source>
        <dbReference type="Proteomes" id="UP000589738"/>
    </source>
</evidence>
<dbReference type="InterPro" id="IPR036034">
    <property type="entry name" value="PDZ_sf"/>
</dbReference>
<protein>
    <submittedName>
        <fullName evidence="2">Putative aspartyl protease</fullName>
    </submittedName>
</protein>
<reference evidence="2 3" key="1">
    <citation type="submission" date="2020-08" db="EMBL/GenBank/DDBJ databases">
        <title>Functional genomics of gut bacteria from endangered species of beetles.</title>
        <authorList>
            <person name="Carlos-Shanley C."/>
        </authorList>
    </citation>
    <scope>NUCLEOTIDE SEQUENCE [LARGE SCALE GENOMIC DNA]</scope>
    <source>
        <strain evidence="2 3">S00136</strain>
    </source>
</reference>
<dbReference type="Pfam" id="PF13650">
    <property type="entry name" value="Asp_protease_2"/>
    <property type="match status" value="1"/>
</dbReference>